<evidence type="ECO:0000313" key="4">
    <source>
        <dbReference type="Proteomes" id="UP000319817"/>
    </source>
</evidence>
<evidence type="ECO:0000256" key="2">
    <source>
        <dbReference type="SAM" id="SignalP"/>
    </source>
</evidence>
<evidence type="ECO:0000256" key="1">
    <source>
        <dbReference type="SAM" id="MobiDB-lite"/>
    </source>
</evidence>
<dbReference type="RefSeq" id="WP_145415886.1">
    <property type="nucleotide sequence ID" value="NZ_CP036526.1"/>
</dbReference>
<gene>
    <name evidence="3" type="ORF">K239x_02630</name>
</gene>
<dbReference type="PANTHER" id="PTHR30604:SF1">
    <property type="entry name" value="DNA UTILIZATION PROTEIN HOFQ"/>
    <property type="match status" value="1"/>
</dbReference>
<dbReference type="OrthoDB" id="277020at2"/>
<evidence type="ECO:0000313" key="3">
    <source>
        <dbReference type="EMBL" id="QDT08325.1"/>
    </source>
</evidence>
<feature type="region of interest" description="Disordered" evidence="1">
    <location>
        <begin position="355"/>
        <end position="378"/>
    </location>
</feature>
<keyword evidence="2" id="KW-0732">Signal</keyword>
<dbReference type="AlphaFoldDB" id="A0A517NMG5"/>
<keyword evidence="4" id="KW-1185">Reference proteome</keyword>
<dbReference type="PANTHER" id="PTHR30604">
    <property type="entry name" value="PROTEIN TRANSPORT PROTEIN HOFQ"/>
    <property type="match status" value="1"/>
</dbReference>
<feature type="chain" id="PRO_5021925944" evidence="2">
    <location>
        <begin position="18"/>
        <end position="378"/>
    </location>
</feature>
<dbReference type="Proteomes" id="UP000319817">
    <property type="component" value="Chromosome"/>
</dbReference>
<dbReference type="EMBL" id="CP036526">
    <property type="protein sequence ID" value="QDT08325.1"/>
    <property type="molecule type" value="Genomic_DNA"/>
</dbReference>
<organism evidence="3 4">
    <name type="scientific">Stieleria marina</name>
    <dbReference type="NCBI Taxonomy" id="1930275"/>
    <lineage>
        <taxon>Bacteria</taxon>
        <taxon>Pseudomonadati</taxon>
        <taxon>Planctomycetota</taxon>
        <taxon>Planctomycetia</taxon>
        <taxon>Pirellulales</taxon>
        <taxon>Pirellulaceae</taxon>
        <taxon>Stieleria</taxon>
    </lineage>
</organism>
<protein>
    <submittedName>
        <fullName evidence="3">Uncharacterized protein</fullName>
    </submittedName>
</protein>
<reference evidence="3 4" key="1">
    <citation type="submission" date="2019-02" db="EMBL/GenBank/DDBJ databases">
        <title>Deep-cultivation of Planctomycetes and their phenomic and genomic characterization uncovers novel biology.</title>
        <authorList>
            <person name="Wiegand S."/>
            <person name="Jogler M."/>
            <person name="Boedeker C."/>
            <person name="Pinto D."/>
            <person name="Vollmers J."/>
            <person name="Rivas-Marin E."/>
            <person name="Kohn T."/>
            <person name="Peeters S.H."/>
            <person name="Heuer A."/>
            <person name="Rast P."/>
            <person name="Oberbeckmann S."/>
            <person name="Bunk B."/>
            <person name="Jeske O."/>
            <person name="Meyerdierks A."/>
            <person name="Storesund J.E."/>
            <person name="Kallscheuer N."/>
            <person name="Luecker S."/>
            <person name="Lage O.M."/>
            <person name="Pohl T."/>
            <person name="Merkel B.J."/>
            <person name="Hornburger P."/>
            <person name="Mueller R.-W."/>
            <person name="Bruemmer F."/>
            <person name="Labrenz M."/>
            <person name="Spormann A.M."/>
            <person name="Op den Camp H."/>
            <person name="Overmann J."/>
            <person name="Amann R."/>
            <person name="Jetten M.S.M."/>
            <person name="Mascher T."/>
            <person name="Medema M.H."/>
            <person name="Devos D.P."/>
            <person name="Kaster A.-K."/>
            <person name="Ovreas L."/>
            <person name="Rohde M."/>
            <person name="Galperin M.Y."/>
            <person name="Jogler C."/>
        </authorList>
    </citation>
    <scope>NUCLEOTIDE SEQUENCE [LARGE SCALE GENOMIC DNA]</scope>
    <source>
        <strain evidence="3 4">K23_9</strain>
    </source>
</reference>
<sequence precursor="true">MIDLGRLTLFTSLLACAASIAVGQDNGEAEPFVCGTAFAIAQAGGGSMPIIDNKPLRTIVEPQTEVAQTANAALDQDTDLGEIKTSVGELATTLSEQLKLPVFVDTHAIDIAGLDNETIIESPAGAWPLRSAFRRMLRPHGLRVSVEDEGFVVTADFAQLVRRGIATDYWISADPEGNEQISKTLGKKLTVGFKDLQLDTCLAELSEQTGIDMIIDRRALEEIGLTADTPVTCRLKSVSLRSALRLMLRELDLTYHIQDEVLEITTIEACEQNLVNRVYFLEATGFPIGDFDNVIAILETTIAPDTWESLGGPSTIAPLTQGQRSRPAILVSTTSDVHNQIADLLKAMRKTHVGADPIAARSPNQPPEKKVPQSGGMF</sequence>
<proteinExistence type="predicted"/>
<name>A0A517NMG5_9BACT</name>
<feature type="signal peptide" evidence="2">
    <location>
        <begin position="1"/>
        <end position="17"/>
    </location>
</feature>
<dbReference type="InterPro" id="IPR051808">
    <property type="entry name" value="Type_IV_pilus_biogenesis"/>
</dbReference>
<accession>A0A517NMG5</accession>